<name>A0A920CMX4_9BACL</name>
<feature type="transmembrane region" description="Helical" evidence="1">
    <location>
        <begin position="219"/>
        <end position="237"/>
    </location>
</feature>
<reference evidence="2 3" key="1">
    <citation type="submission" date="2021-03" db="EMBL/GenBank/DDBJ databases">
        <title>Antimicrobial resistance genes in bacteria isolated from Japanese honey, and their potential for conferring macrolide and lincosamide resistance in the American foulbrood pathogen Paenibacillus larvae.</title>
        <authorList>
            <person name="Okamoto M."/>
            <person name="Kumagai M."/>
            <person name="Kanamori H."/>
            <person name="Takamatsu D."/>
        </authorList>
    </citation>
    <scope>NUCLEOTIDE SEQUENCE [LARGE SCALE GENOMIC DNA]</scope>
    <source>
        <strain evidence="2 3">J34TS1</strain>
    </source>
</reference>
<keyword evidence="1" id="KW-1133">Transmembrane helix</keyword>
<feature type="transmembrane region" description="Helical" evidence="1">
    <location>
        <begin position="49"/>
        <end position="77"/>
    </location>
</feature>
<dbReference type="Proteomes" id="UP000682811">
    <property type="component" value="Unassembled WGS sequence"/>
</dbReference>
<evidence type="ECO:0000313" key="2">
    <source>
        <dbReference type="EMBL" id="GIO46826.1"/>
    </source>
</evidence>
<accession>A0A920CMX4</accession>
<keyword evidence="3" id="KW-1185">Reference proteome</keyword>
<comment type="caution">
    <text evidence="2">The sequence shown here is derived from an EMBL/GenBank/DDBJ whole genome shotgun (WGS) entry which is preliminary data.</text>
</comment>
<evidence type="ECO:0000313" key="3">
    <source>
        <dbReference type="Proteomes" id="UP000682811"/>
    </source>
</evidence>
<feature type="transmembrane region" description="Helical" evidence="1">
    <location>
        <begin position="191"/>
        <end position="207"/>
    </location>
</feature>
<dbReference type="AlphaFoldDB" id="A0A920CMX4"/>
<sequence length="330" mass="38486">MKQTSKHTRLVILLIALVAVFFLSSGTIFIVDIFFNVLNFKLNNQVIKIIYKCLTFFLGIFLSFAGCLLVLFCLWTVDRFKKVVGRILDFINPIVNLIDRIMNWFSMIGLIFILMIFILLPFLAWILLYSNNIAPLRYIGGFYYAAELSVVLLFTYGIEWITKLFIKYNFPLSDRMKEKANSYFSTKKLKRVTYIFFLVVYIIFNFLNFSDEKHTLFEISKEVLVTFIGLETCIALFKGNHKKKKRGNTMASHILRLNHTDNEVVDVESVSIEFPKFIDGSKYEVTFNSKETDSEEKHSFTLTLEGMEEMVKFYNIIKQNKGNLEGSKDE</sequence>
<gene>
    <name evidence="2" type="ORF">J34TS1_15910</name>
</gene>
<dbReference type="RefSeq" id="WP_212977789.1">
    <property type="nucleotide sequence ID" value="NZ_AP025343.1"/>
</dbReference>
<keyword evidence="1" id="KW-0812">Transmembrane</keyword>
<keyword evidence="1" id="KW-0472">Membrane</keyword>
<organism evidence="2 3">
    <name type="scientific">Paenibacillus azoreducens</name>
    <dbReference type="NCBI Taxonomy" id="116718"/>
    <lineage>
        <taxon>Bacteria</taxon>
        <taxon>Bacillati</taxon>
        <taxon>Bacillota</taxon>
        <taxon>Bacilli</taxon>
        <taxon>Bacillales</taxon>
        <taxon>Paenibacillaceae</taxon>
        <taxon>Paenibacillus</taxon>
    </lineage>
</organism>
<protein>
    <submittedName>
        <fullName evidence="2">Uncharacterized protein</fullName>
    </submittedName>
</protein>
<dbReference type="EMBL" id="BORT01000005">
    <property type="protein sequence ID" value="GIO46826.1"/>
    <property type="molecule type" value="Genomic_DNA"/>
</dbReference>
<feature type="transmembrane region" description="Helical" evidence="1">
    <location>
        <begin position="104"/>
        <end position="128"/>
    </location>
</feature>
<proteinExistence type="predicted"/>
<feature type="transmembrane region" description="Helical" evidence="1">
    <location>
        <begin position="12"/>
        <end position="37"/>
    </location>
</feature>
<evidence type="ECO:0000256" key="1">
    <source>
        <dbReference type="SAM" id="Phobius"/>
    </source>
</evidence>